<sequence length="81" mass="8511">MIPRLAALTVVLGTPEMAAADSPTSAIADRERYGPSRINSPTSLVSYRKQQADAVKNLPMPPAASGVRARRAPPVGTGQVR</sequence>
<evidence type="ECO:0000313" key="2">
    <source>
        <dbReference type="EMBL" id="GAA3998657.1"/>
    </source>
</evidence>
<dbReference type="EMBL" id="BAAAZX010000010">
    <property type="protein sequence ID" value="GAA3998657.1"/>
    <property type="molecule type" value="Genomic_DNA"/>
</dbReference>
<comment type="caution">
    <text evidence="2">The sequence shown here is derived from an EMBL/GenBank/DDBJ whole genome shotgun (WGS) entry which is preliminary data.</text>
</comment>
<keyword evidence="3" id="KW-1185">Reference proteome</keyword>
<organism evidence="2 3">
    <name type="scientific">Streptomyces plumbiresistens</name>
    <dbReference type="NCBI Taxonomy" id="511811"/>
    <lineage>
        <taxon>Bacteria</taxon>
        <taxon>Bacillati</taxon>
        <taxon>Actinomycetota</taxon>
        <taxon>Actinomycetes</taxon>
        <taxon>Kitasatosporales</taxon>
        <taxon>Streptomycetaceae</taxon>
        <taxon>Streptomyces</taxon>
    </lineage>
</organism>
<evidence type="ECO:0000256" key="1">
    <source>
        <dbReference type="SAM" id="MobiDB-lite"/>
    </source>
</evidence>
<feature type="region of interest" description="Disordered" evidence="1">
    <location>
        <begin position="18"/>
        <end position="41"/>
    </location>
</feature>
<name>A0ABP7RK51_9ACTN</name>
<protein>
    <submittedName>
        <fullName evidence="2">Uncharacterized protein</fullName>
    </submittedName>
</protein>
<dbReference type="Proteomes" id="UP001500456">
    <property type="component" value="Unassembled WGS sequence"/>
</dbReference>
<gene>
    <name evidence="2" type="ORF">GCM10022232_40080</name>
</gene>
<evidence type="ECO:0000313" key="3">
    <source>
        <dbReference type="Proteomes" id="UP001500456"/>
    </source>
</evidence>
<proteinExistence type="predicted"/>
<accession>A0ABP7RK51</accession>
<reference evidence="3" key="1">
    <citation type="journal article" date="2019" name="Int. J. Syst. Evol. Microbiol.">
        <title>The Global Catalogue of Microorganisms (GCM) 10K type strain sequencing project: providing services to taxonomists for standard genome sequencing and annotation.</title>
        <authorList>
            <consortium name="The Broad Institute Genomics Platform"/>
            <consortium name="The Broad Institute Genome Sequencing Center for Infectious Disease"/>
            <person name="Wu L."/>
            <person name="Ma J."/>
        </authorList>
    </citation>
    <scope>NUCLEOTIDE SEQUENCE [LARGE SCALE GENOMIC DNA]</scope>
    <source>
        <strain evidence="3">JCM 16924</strain>
    </source>
</reference>
<feature type="region of interest" description="Disordered" evidence="1">
    <location>
        <begin position="58"/>
        <end position="81"/>
    </location>
</feature>